<comment type="caution">
    <text evidence="1">The sequence shown here is derived from an EMBL/GenBank/DDBJ whole genome shotgun (WGS) entry which is preliminary data.</text>
</comment>
<evidence type="ECO:0000313" key="1">
    <source>
        <dbReference type="EMBL" id="KAJ9070045.1"/>
    </source>
</evidence>
<gene>
    <name evidence="1" type="ORF">DSO57_1012505</name>
</gene>
<sequence length="150" mass="16329">MVNSGIHNRRQASVPNPPPSKPMPDPCIAMLTDQVATFLDKIEYLRQRLSDPDDSSSESDDKGEAEVTGTLTHPDLVIALYVMAIVFPGVAWPKPRLLAAIVDLNLMIDCKWVVAHEIGSEWGADAPHPIFPSLTCWSTNPDLKGGQVTA</sequence>
<dbReference type="EMBL" id="QTSX02003595">
    <property type="protein sequence ID" value="KAJ9070045.1"/>
    <property type="molecule type" value="Genomic_DNA"/>
</dbReference>
<name>A0ACC2T608_9FUNG</name>
<accession>A0ACC2T608</accession>
<organism evidence="1 2">
    <name type="scientific">Entomophthora muscae</name>
    <dbReference type="NCBI Taxonomy" id="34485"/>
    <lineage>
        <taxon>Eukaryota</taxon>
        <taxon>Fungi</taxon>
        <taxon>Fungi incertae sedis</taxon>
        <taxon>Zoopagomycota</taxon>
        <taxon>Entomophthoromycotina</taxon>
        <taxon>Entomophthoromycetes</taxon>
        <taxon>Entomophthorales</taxon>
        <taxon>Entomophthoraceae</taxon>
        <taxon>Entomophthora</taxon>
    </lineage>
</organism>
<keyword evidence="2" id="KW-1185">Reference proteome</keyword>
<reference evidence="1" key="1">
    <citation type="submission" date="2022-04" db="EMBL/GenBank/DDBJ databases">
        <title>Genome of the entomopathogenic fungus Entomophthora muscae.</title>
        <authorList>
            <person name="Elya C."/>
            <person name="Lovett B.R."/>
            <person name="Lee E."/>
            <person name="Macias A.M."/>
            <person name="Hajek A.E."/>
            <person name="De Bivort B.L."/>
            <person name="Kasson M.T."/>
            <person name="De Fine Licht H.H."/>
            <person name="Stajich J.E."/>
        </authorList>
    </citation>
    <scope>NUCLEOTIDE SEQUENCE</scope>
    <source>
        <strain evidence="1">Berkeley</strain>
    </source>
</reference>
<protein>
    <submittedName>
        <fullName evidence="1">Uncharacterized protein</fullName>
    </submittedName>
</protein>
<evidence type="ECO:0000313" key="2">
    <source>
        <dbReference type="Proteomes" id="UP001165960"/>
    </source>
</evidence>
<dbReference type="Proteomes" id="UP001165960">
    <property type="component" value="Unassembled WGS sequence"/>
</dbReference>
<proteinExistence type="predicted"/>